<feature type="compositionally biased region" description="Low complexity" evidence="1">
    <location>
        <begin position="151"/>
        <end position="165"/>
    </location>
</feature>
<dbReference type="AlphaFoldDB" id="A0A1W9I540"/>
<evidence type="ECO:0000256" key="1">
    <source>
        <dbReference type="SAM" id="MobiDB-lite"/>
    </source>
</evidence>
<proteinExistence type="predicted"/>
<accession>A0A1W9I540</accession>
<dbReference type="InterPro" id="IPR021136">
    <property type="entry name" value="Flagellar_hook_control-like_C"/>
</dbReference>
<dbReference type="PANTHER" id="PTHR37533">
    <property type="entry name" value="FLAGELLAR HOOK-LENGTH CONTROL PROTEIN"/>
    <property type="match status" value="1"/>
</dbReference>
<evidence type="ECO:0000313" key="3">
    <source>
        <dbReference type="EMBL" id="OQW54803.1"/>
    </source>
</evidence>
<name>A0A1W9I540_9HYPH</name>
<organism evidence="3 4">
    <name type="scientific">Candidatus Raskinella chloraquaticus</name>
    <dbReference type="NCBI Taxonomy" id="1951219"/>
    <lineage>
        <taxon>Bacteria</taxon>
        <taxon>Pseudomonadati</taxon>
        <taxon>Pseudomonadota</taxon>
        <taxon>Alphaproteobacteria</taxon>
        <taxon>Hyphomicrobiales</taxon>
        <taxon>Phreatobacteraceae</taxon>
        <taxon>Candidatus Raskinella</taxon>
    </lineage>
</organism>
<dbReference type="Proteomes" id="UP000192872">
    <property type="component" value="Unassembled WGS sequence"/>
</dbReference>
<dbReference type="InterPro" id="IPR038610">
    <property type="entry name" value="FliK-like_C_sf"/>
</dbReference>
<dbReference type="Gene3D" id="3.30.750.140">
    <property type="match status" value="1"/>
</dbReference>
<feature type="domain" description="Flagellar hook-length control protein-like C-terminal" evidence="2">
    <location>
        <begin position="409"/>
        <end position="491"/>
    </location>
</feature>
<protein>
    <recommendedName>
        <fullName evidence="2">Flagellar hook-length control protein-like C-terminal domain-containing protein</fullName>
    </recommendedName>
</protein>
<feature type="region of interest" description="Disordered" evidence="1">
    <location>
        <begin position="285"/>
        <end position="341"/>
    </location>
</feature>
<sequence>MACRREPRRNPSAGDFTSEISTMATFDPLQLTPSNTGTRGAGRPSASRPVKASESFETSLVQSALPRIQARPGTLAPQDRTGNIDNDEPLRTRDKVKVDPRAATSGSNPADTAQRAIDDRSAPPPRATSDNTAERSEDAKSQTAKPSGDQDVAATTDSADATAEAVPSDAPTPEIDAANAGAALGADQTALLDTAVPGDIAPAPDAPVAADSTVTSQAAAAAATALATQATATPDQPVQSGGGGTAGAVDQNTAKATAALSATVLLSGITKPEDVAVIIPETDADAAKPASEKKPAASSDKILGNLPTPQLLPSLGLPNGEAGRSPAAVAPGNQAATPVEPKPDAQIAAPALALSDTQTSSGATQPTTTPIVQGAASTLQPNATPSLAPAETTQIIRDNVPLDRLGVEIATTARAGVKEIAVRLDPPELGRIDVRIDIDDSGQVNTHLVVEHASTLDQLRRDAPNLERLLNQSGLKADSGSLQFSLQDQNQPYRQQGGDGRRTRRGILAIDGISGTADSAAAVQAAYVAPSRQGIDVRL</sequence>
<comment type="caution">
    <text evidence="3">The sequence shown here is derived from an EMBL/GenBank/DDBJ whole genome shotgun (WGS) entry which is preliminary data.</text>
</comment>
<dbReference type="CDD" id="cd17470">
    <property type="entry name" value="T3SS_Flik_C"/>
    <property type="match status" value="1"/>
</dbReference>
<evidence type="ECO:0000313" key="4">
    <source>
        <dbReference type="Proteomes" id="UP000192872"/>
    </source>
</evidence>
<evidence type="ECO:0000259" key="2">
    <source>
        <dbReference type="Pfam" id="PF02120"/>
    </source>
</evidence>
<reference evidence="3 4" key="1">
    <citation type="journal article" date="2017" name="Water Res.">
        <title>Comammox in drinking water systems.</title>
        <authorList>
            <person name="Wang Y."/>
            <person name="Ma L."/>
            <person name="Mao Y."/>
            <person name="Jiang X."/>
            <person name="Xia Y."/>
            <person name="Yu K."/>
            <person name="Li B."/>
            <person name="Zhang T."/>
        </authorList>
    </citation>
    <scope>NUCLEOTIDE SEQUENCE [LARGE SCALE GENOMIC DNA]</scope>
    <source>
        <strain evidence="3">SG_bin8</strain>
    </source>
</reference>
<gene>
    <name evidence="3" type="ORF">A4S15_04210</name>
</gene>
<dbReference type="PANTHER" id="PTHR37533:SF2">
    <property type="entry name" value="FLAGELLAR HOOK-LENGTH CONTROL PROTEIN"/>
    <property type="match status" value="1"/>
</dbReference>
<feature type="region of interest" description="Disordered" evidence="1">
    <location>
        <begin position="1"/>
        <end position="181"/>
    </location>
</feature>
<dbReference type="EMBL" id="LWDL01000001">
    <property type="protein sequence ID" value="OQW54803.1"/>
    <property type="molecule type" value="Genomic_DNA"/>
</dbReference>
<dbReference type="InterPro" id="IPR052563">
    <property type="entry name" value="FliK"/>
</dbReference>
<dbReference type="Pfam" id="PF02120">
    <property type="entry name" value="Flg_hook"/>
    <property type="match status" value="1"/>
</dbReference>
<dbReference type="STRING" id="1827387.A4S15_04210"/>
<feature type="compositionally biased region" description="Basic and acidic residues" evidence="1">
    <location>
        <begin position="88"/>
        <end position="100"/>
    </location>
</feature>